<comment type="caution">
    <text evidence="2">The sequence shown here is derived from an EMBL/GenBank/DDBJ whole genome shotgun (WGS) entry which is preliminary data.</text>
</comment>
<organism evidence="2 3">
    <name type="scientific">Paracoccus pacificus</name>
    <dbReference type="NCBI Taxonomy" id="1463598"/>
    <lineage>
        <taxon>Bacteria</taxon>
        <taxon>Pseudomonadati</taxon>
        <taxon>Pseudomonadota</taxon>
        <taxon>Alphaproteobacteria</taxon>
        <taxon>Rhodobacterales</taxon>
        <taxon>Paracoccaceae</taxon>
        <taxon>Paracoccus</taxon>
    </lineage>
</organism>
<protein>
    <submittedName>
        <fullName evidence="2">Uncharacterized protein</fullName>
    </submittedName>
</protein>
<proteinExistence type="predicted"/>
<name>A0ABW4R4V0_9RHOB</name>
<gene>
    <name evidence="2" type="ORF">ACFSCT_03015</name>
</gene>
<reference evidence="3" key="1">
    <citation type="journal article" date="2019" name="Int. J. Syst. Evol. Microbiol.">
        <title>The Global Catalogue of Microorganisms (GCM) 10K type strain sequencing project: providing services to taxonomists for standard genome sequencing and annotation.</title>
        <authorList>
            <consortium name="The Broad Institute Genomics Platform"/>
            <consortium name="The Broad Institute Genome Sequencing Center for Infectious Disease"/>
            <person name="Wu L."/>
            <person name="Ma J."/>
        </authorList>
    </citation>
    <scope>NUCLEOTIDE SEQUENCE [LARGE SCALE GENOMIC DNA]</scope>
    <source>
        <strain evidence="3">CCUG 56029</strain>
    </source>
</reference>
<dbReference type="RefSeq" id="WP_379140040.1">
    <property type="nucleotide sequence ID" value="NZ_JBHUEN010000006.1"/>
</dbReference>
<feature type="region of interest" description="Disordered" evidence="1">
    <location>
        <begin position="34"/>
        <end position="53"/>
    </location>
</feature>
<accession>A0ABW4R4V0</accession>
<dbReference type="EMBL" id="JBHUEN010000006">
    <property type="protein sequence ID" value="MFD1880683.1"/>
    <property type="molecule type" value="Genomic_DNA"/>
</dbReference>
<evidence type="ECO:0000313" key="2">
    <source>
        <dbReference type="EMBL" id="MFD1880683.1"/>
    </source>
</evidence>
<dbReference type="Proteomes" id="UP001597213">
    <property type="component" value="Unassembled WGS sequence"/>
</dbReference>
<evidence type="ECO:0000313" key="3">
    <source>
        <dbReference type="Proteomes" id="UP001597213"/>
    </source>
</evidence>
<sequence length="136" mass="15004">MKNISISFYNNKRRYMTQSRSFELAEKIAVRRPTHQPTCMGSPGLTPPPDSAGWPHRSGWIDSLCMTESGRESANAIYLENMSIRIAIIDRSRSCEQPGIAYGGIVKPFVDADSLSVCKRDYRTGNDQASAAGSIS</sequence>
<evidence type="ECO:0000256" key="1">
    <source>
        <dbReference type="SAM" id="MobiDB-lite"/>
    </source>
</evidence>
<keyword evidence="3" id="KW-1185">Reference proteome</keyword>